<reference evidence="2" key="1">
    <citation type="submission" date="2013-11" db="EMBL/GenBank/DDBJ databases">
        <title>Genome sequence of the fusiform rust pathogen reveals effectors for host alternation and coevolution with pine.</title>
        <authorList>
            <consortium name="DOE Joint Genome Institute"/>
            <person name="Smith K."/>
            <person name="Pendleton A."/>
            <person name="Kubisiak T."/>
            <person name="Anderson C."/>
            <person name="Salamov A."/>
            <person name="Aerts A."/>
            <person name="Riley R."/>
            <person name="Clum A."/>
            <person name="Lindquist E."/>
            <person name="Ence D."/>
            <person name="Campbell M."/>
            <person name="Kronenberg Z."/>
            <person name="Feau N."/>
            <person name="Dhillon B."/>
            <person name="Hamelin R."/>
            <person name="Burleigh J."/>
            <person name="Smith J."/>
            <person name="Yandell M."/>
            <person name="Nelson C."/>
            <person name="Grigoriev I."/>
            <person name="Davis J."/>
        </authorList>
    </citation>
    <scope>NUCLEOTIDE SEQUENCE</scope>
    <source>
        <strain evidence="2">G11</strain>
    </source>
</reference>
<protein>
    <submittedName>
        <fullName evidence="2">Uncharacterized protein</fullName>
    </submittedName>
</protein>
<evidence type="ECO:0000313" key="3">
    <source>
        <dbReference type="Proteomes" id="UP000886653"/>
    </source>
</evidence>
<comment type="caution">
    <text evidence="2">The sequence shown here is derived from an EMBL/GenBank/DDBJ whole genome shotgun (WGS) entry which is preliminary data.</text>
</comment>
<keyword evidence="3" id="KW-1185">Reference proteome</keyword>
<evidence type="ECO:0000313" key="2">
    <source>
        <dbReference type="EMBL" id="KAG0145253.1"/>
    </source>
</evidence>
<gene>
    <name evidence="2" type="ORF">CROQUDRAFT_94109</name>
</gene>
<sequence>MESSDMLGILILLPLCNHQSQPQSPVGARHLLVSAQLPVAATCFVVPNLQSGPEDRSKHPELIRFPLPRPSRSESDRDNHVSNLKCDLLQRMVVQAICACSY</sequence>
<feature type="compositionally biased region" description="Basic and acidic residues" evidence="1">
    <location>
        <begin position="53"/>
        <end position="62"/>
    </location>
</feature>
<evidence type="ECO:0000256" key="1">
    <source>
        <dbReference type="SAM" id="MobiDB-lite"/>
    </source>
</evidence>
<accession>A0A9P6TC40</accession>
<feature type="region of interest" description="Disordered" evidence="1">
    <location>
        <begin position="50"/>
        <end position="79"/>
    </location>
</feature>
<proteinExistence type="predicted"/>
<name>A0A9P6TC40_9BASI</name>
<dbReference type="Proteomes" id="UP000886653">
    <property type="component" value="Unassembled WGS sequence"/>
</dbReference>
<organism evidence="2 3">
    <name type="scientific">Cronartium quercuum f. sp. fusiforme G11</name>
    <dbReference type="NCBI Taxonomy" id="708437"/>
    <lineage>
        <taxon>Eukaryota</taxon>
        <taxon>Fungi</taxon>
        <taxon>Dikarya</taxon>
        <taxon>Basidiomycota</taxon>
        <taxon>Pucciniomycotina</taxon>
        <taxon>Pucciniomycetes</taxon>
        <taxon>Pucciniales</taxon>
        <taxon>Coleosporiaceae</taxon>
        <taxon>Cronartium</taxon>
    </lineage>
</organism>
<dbReference type="EMBL" id="MU167280">
    <property type="protein sequence ID" value="KAG0145253.1"/>
    <property type="molecule type" value="Genomic_DNA"/>
</dbReference>
<dbReference type="AlphaFoldDB" id="A0A9P6TC40"/>